<feature type="compositionally biased region" description="Basic and acidic residues" evidence="7">
    <location>
        <begin position="594"/>
        <end position="608"/>
    </location>
</feature>
<dbReference type="CDD" id="cd01897">
    <property type="entry name" value="NOG"/>
    <property type="match status" value="1"/>
</dbReference>
<dbReference type="InterPro" id="IPR027417">
    <property type="entry name" value="P-loop_NTPase"/>
</dbReference>
<evidence type="ECO:0000256" key="6">
    <source>
        <dbReference type="PIRNR" id="PIRNR038919"/>
    </source>
</evidence>
<evidence type="ECO:0000256" key="5">
    <source>
        <dbReference type="ARBA" id="ARBA00023242"/>
    </source>
</evidence>
<feature type="domain" description="OBG-type G" evidence="8">
    <location>
        <begin position="169"/>
        <end position="337"/>
    </location>
</feature>
<feature type="compositionally biased region" description="Basic residues" evidence="7">
    <location>
        <begin position="515"/>
        <end position="526"/>
    </location>
</feature>
<organism evidence="9">
    <name type="scientific">Stygiella incarcerata</name>
    <dbReference type="NCBI Taxonomy" id="1712417"/>
    <lineage>
        <taxon>Eukaryota</taxon>
        <taxon>Discoba</taxon>
        <taxon>Jakobida</taxon>
        <taxon>Andalucina</taxon>
        <taxon>Stygiellidae</taxon>
        <taxon>Stygiella</taxon>
    </lineage>
</organism>
<evidence type="ECO:0000313" key="9">
    <source>
        <dbReference type="EMBL" id="ANM86107.1"/>
    </source>
</evidence>
<dbReference type="PIRSF" id="PIRSF038919">
    <property type="entry name" value="NOG1"/>
    <property type="match status" value="1"/>
</dbReference>
<dbReference type="InterPro" id="IPR012973">
    <property type="entry name" value="NOG_C"/>
</dbReference>
<dbReference type="EMBL" id="KX235378">
    <property type="protein sequence ID" value="ANM86107.1"/>
    <property type="molecule type" value="mRNA"/>
</dbReference>
<dbReference type="InterPro" id="IPR010674">
    <property type="entry name" value="NOG1_Rossman_fold_dom"/>
</dbReference>
<dbReference type="PRINTS" id="PR00326">
    <property type="entry name" value="GTP1OBG"/>
</dbReference>
<dbReference type="PROSITE" id="PS51710">
    <property type="entry name" value="G_OBG"/>
    <property type="match status" value="1"/>
</dbReference>
<dbReference type="GO" id="GO:0005525">
    <property type="term" value="F:GTP binding"/>
    <property type="evidence" value="ECO:0007669"/>
    <property type="project" value="UniProtKB-KW"/>
</dbReference>
<evidence type="ECO:0000256" key="1">
    <source>
        <dbReference type="ARBA" id="ARBA00004604"/>
    </source>
</evidence>
<name>A0A192ZHV6_9EUKA</name>
<dbReference type="AlphaFoldDB" id="A0A192ZHV6"/>
<evidence type="ECO:0000256" key="3">
    <source>
        <dbReference type="ARBA" id="ARBA00022741"/>
    </source>
</evidence>
<feature type="compositionally biased region" description="Basic and acidic residues" evidence="7">
    <location>
        <begin position="539"/>
        <end position="550"/>
    </location>
</feature>
<protein>
    <recommendedName>
        <fullName evidence="6">Nucleolar GTP-binding protein 1</fullName>
    </recommendedName>
</protein>
<evidence type="ECO:0000259" key="8">
    <source>
        <dbReference type="PROSITE" id="PS51710"/>
    </source>
</evidence>
<feature type="compositionally biased region" description="Basic residues" evidence="7">
    <location>
        <begin position="609"/>
        <end position="624"/>
    </location>
</feature>
<dbReference type="InterPro" id="IPR031167">
    <property type="entry name" value="G_OBG"/>
</dbReference>
<dbReference type="InterPro" id="IPR006073">
    <property type="entry name" value="GTP-bd"/>
</dbReference>
<dbReference type="GO" id="GO:0005730">
    <property type="term" value="C:nucleolus"/>
    <property type="evidence" value="ECO:0007669"/>
    <property type="project" value="UniProtKB-SubCell"/>
</dbReference>
<evidence type="ECO:0000256" key="2">
    <source>
        <dbReference type="ARBA" id="ARBA00022517"/>
    </source>
</evidence>
<keyword evidence="4" id="KW-0342">GTP-binding</keyword>
<accession>A0A192ZHV6</accession>
<gene>
    <name evidence="9" type="primary">crfg</name>
</gene>
<dbReference type="InterPro" id="IPR024926">
    <property type="entry name" value="NOG1"/>
</dbReference>
<dbReference type="Pfam" id="PF06858">
    <property type="entry name" value="NOG1"/>
    <property type="match status" value="1"/>
</dbReference>
<keyword evidence="5 6" id="KW-0539">Nucleus</keyword>
<dbReference type="FunFam" id="1.20.120.1190:FF:000001">
    <property type="entry name" value="Nucleolar GTP-binding protein 1"/>
    <property type="match status" value="1"/>
</dbReference>
<dbReference type="PANTHER" id="PTHR45759">
    <property type="entry name" value="NUCLEOLAR GTP-BINDING PROTEIN 1"/>
    <property type="match status" value="1"/>
</dbReference>
<feature type="compositionally biased region" description="Basic residues" evidence="7">
    <location>
        <begin position="581"/>
        <end position="593"/>
    </location>
</feature>
<evidence type="ECO:0000256" key="4">
    <source>
        <dbReference type="ARBA" id="ARBA00023134"/>
    </source>
</evidence>
<dbReference type="GO" id="GO:0042254">
    <property type="term" value="P:ribosome biogenesis"/>
    <property type="evidence" value="ECO:0007669"/>
    <property type="project" value="UniProtKB-KW"/>
</dbReference>
<comment type="function">
    <text evidence="6">Involved in the biogenesis of the 60S ribosomal subunit.</text>
</comment>
<keyword evidence="3" id="KW-0547">Nucleotide-binding</keyword>
<keyword evidence="2 6" id="KW-0690">Ribosome biogenesis</keyword>
<sequence length="624" mass="72197">MVHYNFKSIPPIPNGKELVDIILTRTQRKTPTVVHKHYEISRIKKFYTVKVQFTHNTISEKLDEIIGGFPRIDEIHPFYADLMNVLYDKDHYKLALGQLAMTKTIVDKIARDYIKMLRYGDSLYRCKQLKRAALGRMCTILRKQGPSLEYLEQVRQHLARLPSIGTSSRTLILCGYPNVGKSSFLNTITRADVEVHPYPFTTKSIFVGHTDYKYMQWQVLDTPGILDQPLEDRNTIEMQSITALAHLRATVLYFVDISETCGYSMEEQIKLFHSLRPLFVNKPVVVVCNKIDACPMESLSPEKQNLLATTECDLFPTSTMTQQGISEVKAAACERLLQMRVEAKLKGKKRDDVLQRLHMAVPKPRDGMPRLPNIPESVLLRVGESEDFKKERIKGRRLAKDLEEELGGGGTLSLPLRDFHDLKEHEWKDDVMPELLDGKNIADYVDADILLRLDELEREEDVMLQTEAMEEDDGLEIDEETQRRIRKLKGRKSAFVTESREKKTKNKGVVPRIRQQSRSRTKSVLRSKRERDEAEIEDMADREMEMDMSRSQRKKRRVAEDEDELPAEVVAVEKRKEKSKSIAKKAERKRNRDARKGEGDRHVFDMHPKHLLSGKRKSGTNQRR</sequence>
<dbReference type="Pfam" id="PF08155">
    <property type="entry name" value="NOGCT"/>
    <property type="match status" value="1"/>
</dbReference>
<dbReference type="Gene3D" id="1.20.120.1190">
    <property type="match status" value="1"/>
</dbReference>
<dbReference type="Pfam" id="PF17835">
    <property type="entry name" value="NOG1_N"/>
    <property type="match status" value="1"/>
</dbReference>
<reference evidence="9" key="1">
    <citation type="submission" date="2016-05" db="EMBL/GenBank/DDBJ databases">
        <title>Novel hydrogenosomes in the microaerophilic jakobid Stygiella incarcerata.</title>
        <authorList>
            <person name="Leger M.M."/>
            <person name="Eme L."/>
            <person name="Hug L.A."/>
            <person name="Roger A.J."/>
        </authorList>
    </citation>
    <scope>NUCLEOTIDE SEQUENCE</scope>
</reference>
<comment type="subcellular location">
    <subcellularLocation>
        <location evidence="1 6">Nucleus</location>
        <location evidence="1 6">Nucleolus</location>
    </subcellularLocation>
</comment>
<dbReference type="Gene3D" id="3.40.50.300">
    <property type="entry name" value="P-loop containing nucleotide triphosphate hydrolases"/>
    <property type="match status" value="1"/>
</dbReference>
<evidence type="ECO:0000256" key="7">
    <source>
        <dbReference type="SAM" id="MobiDB-lite"/>
    </source>
</evidence>
<feature type="compositionally biased region" description="Basic and acidic residues" evidence="7">
    <location>
        <begin position="571"/>
        <end position="580"/>
    </location>
</feature>
<proteinExistence type="evidence at transcript level"/>
<dbReference type="InterPro" id="IPR041623">
    <property type="entry name" value="NOG1_N"/>
</dbReference>
<feature type="region of interest" description="Disordered" evidence="7">
    <location>
        <begin position="494"/>
        <end position="624"/>
    </location>
</feature>
<comment type="similarity">
    <text evidence="6">Belongs to the TRAFAC class OBG-HflX-like GTPase superfamily. OBG GTPase family. NOG subfamily.</text>
</comment>
<dbReference type="SUPFAM" id="SSF52540">
    <property type="entry name" value="P-loop containing nucleoside triphosphate hydrolases"/>
    <property type="match status" value="1"/>
</dbReference>